<feature type="transmembrane region" description="Helical" evidence="1">
    <location>
        <begin position="62"/>
        <end position="85"/>
    </location>
</feature>
<accession>A0ABY6CC63</accession>
<keyword evidence="3" id="KW-1185">Reference proteome</keyword>
<keyword evidence="1" id="KW-1133">Transmembrane helix</keyword>
<dbReference type="EMBL" id="CP104965">
    <property type="protein sequence ID" value="UXN69730.1"/>
    <property type="molecule type" value="Genomic_DNA"/>
</dbReference>
<feature type="transmembrane region" description="Helical" evidence="1">
    <location>
        <begin position="13"/>
        <end position="32"/>
    </location>
</feature>
<feature type="transmembrane region" description="Helical" evidence="1">
    <location>
        <begin position="136"/>
        <end position="153"/>
    </location>
</feature>
<evidence type="ECO:0000313" key="2">
    <source>
        <dbReference type="EMBL" id="UXN69730.1"/>
    </source>
</evidence>
<feature type="transmembrane region" description="Helical" evidence="1">
    <location>
        <begin position="159"/>
        <end position="184"/>
    </location>
</feature>
<feature type="transmembrane region" description="Helical" evidence="1">
    <location>
        <begin position="196"/>
        <end position="221"/>
    </location>
</feature>
<name>A0ABY6CC63_9HYPH</name>
<evidence type="ECO:0000256" key="1">
    <source>
        <dbReference type="SAM" id="Phobius"/>
    </source>
</evidence>
<reference evidence="2 3" key="1">
    <citation type="submission" date="2022-09" db="EMBL/GenBank/DDBJ databases">
        <title>Interaction between co-microsymbionts with complementary sets of symbiotic genes in legume-rhizobium systems.</title>
        <authorList>
            <person name="Safronova V."/>
            <person name="Sazanova A."/>
            <person name="Afonin A."/>
            <person name="Chirak E."/>
        </authorList>
    </citation>
    <scope>NUCLEOTIDE SEQUENCE [LARGE SCALE GENOMIC DNA]</scope>
    <source>
        <strain evidence="2 3">A18/4-1</strain>
    </source>
</reference>
<evidence type="ECO:0000313" key="3">
    <source>
        <dbReference type="Proteomes" id="UP001061862"/>
    </source>
</evidence>
<dbReference type="Proteomes" id="UP001061862">
    <property type="component" value="Chromosome"/>
</dbReference>
<feature type="transmembrane region" description="Helical" evidence="1">
    <location>
        <begin position="97"/>
        <end position="116"/>
    </location>
</feature>
<keyword evidence="1" id="KW-0812">Transmembrane</keyword>
<keyword evidence="1" id="KW-0472">Membrane</keyword>
<sequence>MDFMRLLKSVEELLYELVTWILFYPLTLWRCLRHPVRMMNYASTELGDAEAEQYDDALSPPIFLLLTLFIAHLIELRFGVATKVVLPDVFADERNLLFFRAIAFSLFPLLLALQDVRRRGAKLTRRTLKPAFYSQCYAAAPFILSIDLAVIIAQHSNVAAVVASLAAFVAGLIWYVGAETAWLLLDGRLGRPRALLNASGAIALGFVAVLVVLVLTAWTIMAPA</sequence>
<organism evidence="2 3">
    <name type="scientific">Devosia neptuniae</name>
    <dbReference type="NCBI Taxonomy" id="191302"/>
    <lineage>
        <taxon>Bacteria</taxon>
        <taxon>Pseudomonadati</taxon>
        <taxon>Pseudomonadota</taxon>
        <taxon>Alphaproteobacteria</taxon>
        <taxon>Hyphomicrobiales</taxon>
        <taxon>Devosiaceae</taxon>
        <taxon>Devosia</taxon>
    </lineage>
</organism>
<protein>
    <submittedName>
        <fullName evidence="2">Permease</fullName>
    </submittedName>
</protein>
<gene>
    <name evidence="2" type="ORF">N8A98_21375</name>
</gene>
<proteinExistence type="predicted"/>
<dbReference type="RefSeq" id="WP_262168336.1">
    <property type="nucleotide sequence ID" value="NZ_CP104965.1"/>
</dbReference>